<dbReference type="AlphaFoldDB" id="A0A9P6UDS0"/>
<accession>A0A9P6UDS0</accession>
<protein>
    <recommendedName>
        <fullName evidence="1">Cation-transporting P-type ATPase N-terminal domain-containing protein</fullName>
    </recommendedName>
</protein>
<feature type="non-terminal residue" evidence="2">
    <location>
        <position position="57"/>
    </location>
</feature>
<feature type="domain" description="Cation-transporting P-type ATPase N-terminal" evidence="1">
    <location>
        <begin position="14"/>
        <end position="52"/>
    </location>
</feature>
<dbReference type="Proteomes" id="UP000823405">
    <property type="component" value="Unassembled WGS sequence"/>
</dbReference>
<sequence length="57" mass="6159">MGKKVIDLEPETPYHTFSVEKTAQHYSTSITEGLSSSEATARLKQYGANELQGDGGV</sequence>
<dbReference type="SUPFAM" id="SSF81665">
    <property type="entry name" value="Calcium ATPase, transmembrane domain M"/>
    <property type="match status" value="1"/>
</dbReference>
<gene>
    <name evidence="2" type="ORF">BGZ97_010817</name>
</gene>
<keyword evidence="3" id="KW-1185">Reference proteome</keyword>
<dbReference type="InterPro" id="IPR023298">
    <property type="entry name" value="ATPase_P-typ_TM_dom_sf"/>
</dbReference>
<dbReference type="Pfam" id="PF00690">
    <property type="entry name" value="Cation_ATPase_N"/>
    <property type="match status" value="1"/>
</dbReference>
<dbReference type="EMBL" id="JAAAIN010005780">
    <property type="protein sequence ID" value="KAG0273052.1"/>
    <property type="molecule type" value="Genomic_DNA"/>
</dbReference>
<evidence type="ECO:0000313" key="3">
    <source>
        <dbReference type="Proteomes" id="UP000823405"/>
    </source>
</evidence>
<comment type="caution">
    <text evidence="2">The sequence shown here is derived from an EMBL/GenBank/DDBJ whole genome shotgun (WGS) entry which is preliminary data.</text>
</comment>
<evidence type="ECO:0000313" key="2">
    <source>
        <dbReference type="EMBL" id="KAG0273052.1"/>
    </source>
</evidence>
<organism evidence="2 3">
    <name type="scientific">Linnemannia gamsii</name>
    <dbReference type="NCBI Taxonomy" id="64522"/>
    <lineage>
        <taxon>Eukaryota</taxon>
        <taxon>Fungi</taxon>
        <taxon>Fungi incertae sedis</taxon>
        <taxon>Mucoromycota</taxon>
        <taxon>Mortierellomycotina</taxon>
        <taxon>Mortierellomycetes</taxon>
        <taxon>Mortierellales</taxon>
        <taxon>Mortierellaceae</taxon>
        <taxon>Linnemannia</taxon>
    </lineage>
</organism>
<dbReference type="InterPro" id="IPR004014">
    <property type="entry name" value="ATPase_P-typ_cation-transptr_N"/>
</dbReference>
<name>A0A9P6UDS0_9FUNG</name>
<proteinExistence type="predicted"/>
<evidence type="ECO:0000259" key="1">
    <source>
        <dbReference type="Pfam" id="PF00690"/>
    </source>
</evidence>
<reference evidence="2" key="1">
    <citation type="journal article" date="2020" name="Fungal Divers.">
        <title>Resolving the Mortierellaceae phylogeny through synthesis of multi-gene phylogenetics and phylogenomics.</title>
        <authorList>
            <person name="Vandepol N."/>
            <person name="Liber J."/>
            <person name="Desiro A."/>
            <person name="Na H."/>
            <person name="Kennedy M."/>
            <person name="Barry K."/>
            <person name="Grigoriev I.V."/>
            <person name="Miller A.N."/>
            <person name="O'Donnell K."/>
            <person name="Stajich J.E."/>
            <person name="Bonito G."/>
        </authorList>
    </citation>
    <scope>NUCLEOTIDE SEQUENCE</scope>
    <source>
        <strain evidence="2">NVP60</strain>
    </source>
</reference>
<dbReference type="OrthoDB" id="116380at2759"/>